<feature type="region of interest" description="Disordered" evidence="1">
    <location>
        <begin position="1226"/>
        <end position="1270"/>
    </location>
</feature>
<feature type="compositionally biased region" description="Basic and acidic residues" evidence="1">
    <location>
        <begin position="2138"/>
        <end position="2149"/>
    </location>
</feature>
<feature type="region of interest" description="Disordered" evidence="1">
    <location>
        <begin position="126"/>
        <end position="159"/>
    </location>
</feature>
<dbReference type="GO" id="GO:0035082">
    <property type="term" value="P:axoneme assembly"/>
    <property type="evidence" value="ECO:0007669"/>
    <property type="project" value="InterPro"/>
</dbReference>
<feature type="region of interest" description="Disordered" evidence="1">
    <location>
        <begin position="2138"/>
        <end position="2163"/>
    </location>
</feature>
<dbReference type="EMBL" id="VCEB01000002">
    <property type="protein sequence ID" value="KAB0382005.1"/>
    <property type="molecule type" value="Genomic_DNA"/>
</dbReference>
<dbReference type="PANTHER" id="PTHR15977">
    <property type="entry name" value="CILIA- AND FLAGELLA-ASSOCIATED PROTEIN 46"/>
    <property type="match status" value="1"/>
</dbReference>
<feature type="compositionally biased region" description="Basic and acidic residues" evidence="1">
    <location>
        <begin position="2209"/>
        <end position="2222"/>
    </location>
</feature>
<evidence type="ECO:0000313" key="2">
    <source>
        <dbReference type="EMBL" id="KAB0382005.1"/>
    </source>
</evidence>
<comment type="caution">
    <text evidence="2">The sequence shown here is derived from an EMBL/GenBank/DDBJ whole genome shotgun (WGS) entry which is preliminary data.</text>
</comment>
<accession>A0A5J5MPE7</accession>
<proteinExistence type="predicted"/>
<evidence type="ECO:0000313" key="3">
    <source>
        <dbReference type="Proteomes" id="UP000326062"/>
    </source>
</evidence>
<name>A0A5J5MPE7_MUNRE</name>
<feature type="compositionally biased region" description="Low complexity" evidence="1">
    <location>
        <begin position="1142"/>
        <end position="1152"/>
    </location>
</feature>
<evidence type="ECO:0008006" key="4">
    <source>
        <dbReference type="Google" id="ProtNLM"/>
    </source>
</evidence>
<protein>
    <recommendedName>
        <fullName evidence="4">Cilia- and flagella-associated protein 46</fullName>
    </recommendedName>
</protein>
<dbReference type="PANTHER" id="PTHR15977:SF15">
    <property type="entry name" value="CILIA- AND FLAGELLA-ASSOCIATED PROTEIN 46"/>
    <property type="match status" value="1"/>
</dbReference>
<evidence type="ECO:0000256" key="1">
    <source>
        <dbReference type="SAM" id="MobiDB-lite"/>
    </source>
</evidence>
<dbReference type="Proteomes" id="UP000326062">
    <property type="component" value="Chromosome 2"/>
</dbReference>
<organism evidence="2 3">
    <name type="scientific">Muntiacus reevesi</name>
    <name type="common">Reeves' muntjac</name>
    <name type="synonym">Cervus reevesi</name>
    <dbReference type="NCBI Taxonomy" id="9886"/>
    <lineage>
        <taxon>Eukaryota</taxon>
        <taxon>Metazoa</taxon>
        <taxon>Chordata</taxon>
        <taxon>Craniata</taxon>
        <taxon>Vertebrata</taxon>
        <taxon>Euteleostomi</taxon>
        <taxon>Mammalia</taxon>
        <taxon>Eutheria</taxon>
        <taxon>Laurasiatheria</taxon>
        <taxon>Artiodactyla</taxon>
        <taxon>Ruminantia</taxon>
        <taxon>Pecora</taxon>
        <taxon>Cervidae</taxon>
        <taxon>Muntiacinae</taxon>
        <taxon>Muntiacus</taxon>
    </lineage>
</organism>
<keyword evidence="3" id="KW-1185">Reference proteome</keyword>
<dbReference type="InterPro" id="IPR039586">
    <property type="entry name" value="CFAP46"/>
</dbReference>
<gene>
    <name evidence="2" type="ORF">FD755_003922</name>
</gene>
<feature type="region of interest" description="Disordered" evidence="1">
    <location>
        <begin position="1132"/>
        <end position="1163"/>
    </location>
</feature>
<reference evidence="2 3" key="1">
    <citation type="submission" date="2019-06" db="EMBL/GenBank/DDBJ databases">
        <title>Discovery of a novel chromosome fission-fusion reversal in muntjac.</title>
        <authorList>
            <person name="Mudd A.B."/>
            <person name="Bredeson J.V."/>
            <person name="Baum R."/>
            <person name="Hockemeyer D."/>
            <person name="Rokhsar D.S."/>
        </authorList>
    </citation>
    <scope>NUCLEOTIDE SEQUENCE [LARGE SCALE GENOMIC DNA]</scope>
    <source>
        <strain evidence="2">UCam_UCB_Mr</strain>
        <tissue evidence="2">Fibroblast cell line</tissue>
    </source>
</reference>
<dbReference type="GO" id="GO:0060294">
    <property type="term" value="P:cilium movement involved in cell motility"/>
    <property type="evidence" value="ECO:0007669"/>
    <property type="project" value="InterPro"/>
</dbReference>
<feature type="compositionally biased region" description="Basic and acidic residues" evidence="1">
    <location>
        <begin position="1235"/>
        <end position="1260"/>
    </location>
</feature>
<sequence>MNQGKLEVVKQEMARVNNAKVGSQETPGVTGKFGFGVQNEAGQRLIESSLRKRNAKRQNDCLRWPYKYIYFCFIDYVKAFNCVDHNKLFTFRKLRSWHLVPSPHGKWIGRQWKQSQTLFWGAPKSLQMSPGGPGVETSHSQSRGRSSPRPGTKAHAPRLRVHMGHLKAEAQMIKLLEKSREKKQEESLSAVLRKLLPLGVVGGAGEHNGDLTDSVSSAACLPSAAQLDVVQRLDVTLQRAVRLGEPRLVHTVCASQWNTCLPLLQHNLRHHLRKPLTSIADVLEQADSLAAQLRCQVHLEMAHIEEDADRLEPAMEHLKKAMLLDGLGLYQDKIKMALNRLQLCATLYQVPARNEDKATMAIEQAKKAMPKDSVRKKRALLVNAGLALAPDTFQVVLDSENEAKVSTGKTRGRFTYLFAKARHHTLSVDKAVGHLRRLGGQNDKERIHIWAELAKVARKQNVWDVCRTASRFCLLYDSVKVKKPAKFKRGRKKKGWDGPGLDSWGHSEATLQKQVSPTRLRKFAEVGFISAEATVHLLRSEGVQLNDRPTPPEDMSQHPMGYIPECPEDNAEWITYRNWIEGLSQYAMNCWLRSADIGQELQEPWIVQNAVVYVLNHNHHLLKAGRQRELLDALYHLLGIMKAVGHSGDSLLLAMLCSALARGLIIHWIPAPVPEKARKQARSNPLHTPLDPEAASEVRAAVEICEFALNLTNGMEPEEVVPVSARQQLIATWVKGKQLLQQQIGPRLGTEEQSTNEDISSMTRVLVALEMYSCNGLGLMDFTVPPLAQLVKMASECSWSDLLVELQTLMRLTHFTYTARDHEATMACSEKAIQMGIKYLRTFNPVEVQLLAEMLSVVACTQGRSIMENLKGRKQLRLAAAKAFIESARFAGIAGSSALVMLAARHLWNTWLPLLSSPGSRKKCKSATQKVIGIINKTEAKKQEKGATLLLHQWPTADFQSGGMTEGNFLPGTEDDLTLRAALYGLLFHSHADQEDWEGGLKVLDEAMQVLPRTAHRLLIFKHMVIVKAKLGQSFLMEIQKFRDQSEEYLARMWQRLALNSKSVHGELTCYHNAIQALQKPESQWQKVDSIMEFSEWLYYKQFPLEDVAFHLKWAIDILLRMQPVRSVPEPAGVGATGAGDAGEQASSLGALEGPGGAGPPSLQELQSVRQLETLARAYTLLALVVTPCYAGHQDYCLMAYAFLHRMWQVSFSTAGKSTSESRISATASSHLLLPKKEKEKSRDRDKDKIRDKDKGRDPKQFQSPAPGKCLEDLPSSLEEWASYACPEELVSVFKQDQSDFTINPSTIQKPTYSLYYLDHLVEALQKMFLHELAIPVLQLGVLIAASVVESKSLKDLYHLRLALACSDLRLREAATYHEEVVGQAYICDMEQASCRKEIALKKEKNKEPLLEESLPALNELPASAPQAEMKPLIAKDKILKVNEETGRGLDGTSFPLLWTLKAEVLLKMELYQPARLLLSEAYLAFQELGDPLAQSRCLHLLAQLANKEKKHGQARQMVEKAQRLGGSEEFWYQSTLTLADSLLSTEGERRETLVCKLFQKLIDTFNVLKKERPNRMPMLEFMTTDLEARCLSLQIKAAEEQLGRDPQENLLLTLEIDRRLLEVEEKFASIGHREKCMDIQLERARIKRLSAQSEKFEEQRTACYLEAYDLAQRAVAGAVDLFLSVQSLLSLHDKEIDNVNSPQGWGLTPDLGRCRLPWSSETHVHGCWPVCCEVCAPRASATREAHAPQLENSGVSSTTSIQNAIRQDKETKASRLEMNIENSYPENHKTLLEKLRDMMLLRCQFPPKLSTILIKILQNNHDIYYCGQESLRRNGVALTVNTGVQNAVLGCSLKNDRMISVRFQGKPFNITVIQVYAATSNAEEAEVEREDSTHGHHQMVNTEIRLILFFAAKDGEALYSLVRPLFVNSCKKKRKFQRITKRDKKAVSFHGMKRNPRERQCQRIKLPTSVGSLKKQESSRKRFTSALFTTPKPLTITDSLEKTLMLGKIEGGRRKVQQRMRWLDGVTDSIDMSLSKLWDLVMDRETHAYRKKTDFQQRCKESSVKKGSPLKQSSWSNWTSILRNYPPFIPETVTPLEENIGKRLCSLKRMQRQVADWEKIFTNHLSDKVTREDRKFISESGKNHHTTEARAPGPATPLPGACGALPAKLQAAAPSWACGSRQADGPAERGSSARRDSRTRAPRCSPWGRRESDMAERRNGYQEGTACRERVLCGSIT</sequence>
<feature type="region of interest" description="Disordered" evidence="1">
    <location>
        <begin position="2177"/>
        <end position="2222"/>
    </location>
</feature>